<proteinExistence type="predicted"/>
<organism evidence="1 2">
    <name type="scientific">Eumeta variegata</name>
    <name type="common">Bagworm moth</name>
    <name type="synonym">Eumeta japonica</name>
    <dbReference type="NCBI Taxonomy" id="151549"/>
    <lineage>
        <taxon>Eukaryota</taxon>
        <taxon>Metazoa</taxon>
        <taxon>Ecdysozoa</taxon>
        <taxon>Arthropoda</taxon>
        <taxon>Hexapoda</taxon>
        <taxon>Insecta</taxon>
        <taxon>Pterygota</taxon>
        <taxon>Neoptera</taxon>
        <taxon>Endopterygota</taxon>
        <taxon>Lepidoptera</taxon>
        <taxon>Glossata</taxon>
        <taxon>Ditrysia</taxon>
        <taxon>Tineoidea</taxon>
        <taxon>Psychidae</taxon>
        <taxon>Oiketicinae</taxon>
        <taxon>Eumeta</taxon>
    </lineage>
</organism>
<keyword evidence="2" id="KW-1185">Reference proteome</keyword>
<reference evidence="1 2" key="1">
    <citation type="journal article" date="2019" name="Commun. Biol.">
        <title>The bagworm genome reveals a unique fibroin gene that provides high tensile strength.</title>
        <authorList>
            <person name="Kono N."/>
            <person name="Nakamura H."/>
            <person name="Ohtoshi R."/>
            <person name="Tomita M."/>
            <person name="Numata K."/>
            <person name="Arakawa K."/>
        </authorList>
    </citation>
    <scope>NUCLEOTIDE SEQUENCE [LARGE SCALE GENOMIC DNA]</scope>
</reference>
<protein>
    <submittedName>
        <fullName evidence="1">Uncharacterized protein</fullName>
    </submittedName>
</protein>
<dbReference type="EMBL" id="BGZK01000266">
    <property type="protein sequence ID" value="GBP32884.1"/>
    <property type="molecule type" value="Genomic_DNA"/>
</dbReference>
<comment type="caution">
    <text evidence="1">The sequence shown here is derived from an EMBL/GenBank/DDBJ whole genome shotgun (WGS) entry which is preliminary data.</text>
</comment>
<dbReference type="Proteomes" id="UP000299102">
    <property type="component" value="Unassembled WGS sequence"/>
</dbReference>
<accession>A0A4C1V4F6</accession>
<evidence type="ECO:0000313" key="1">
    <source>
        <dbReference type="EMBL" id="GBP32884.1"/>
    </source>
</evidence>
<name>A0A4C1V4F6_EUMVA</name>
<sequence length="197" mass="22473">MDSALSLGGRERELESDLSHRSKLRNLLLYGECMEIQMSGQRHRAGGGETQPALVRPFPPSHPKLPFTAPLLTDNIPIRSDRRRMAINCGFSSVIIIHYAAEHQKLQCNGVRTNDFDLQSLERNAARAMYRERYIVENSPHNTHVIVNAVQRMHDGHFILSIQCKKTVPYQAPVSVEEHELNTFRRKSELSARGYVK</sequence>
<gene>
    <name evidence="1" type="ORF">EVAR_81674_1</name>
</gene>
<evidence type="ECO:0000313" key="2">
    <source>
        <dbReference type="Proteomes" id="UP000299102"/>
    </source>
</evidence>
<dbReference type="AlphaFoldDB" id="A0A4C1V4F6"/>